<name>A0A5N5W0H4_STRMB</name>
<dbReference type="Proteomes" id="UP000327000">
    <property type="component" value="Unassembled WGS sequence"/>
</dbReference>
<dbReference type="PROSITE" id="PS51118">
    <property type="entry name" value="HTH_HXLR"/>
    <property type="match status" value="1"/>
</dbReference>
<evidence type="ECO:0000256" key="3">
    <source>
        <dbReference type="ARBA" id="ARBA00023163"/>
    </source>
</evidence>
<dbReference type="InterPro" id="IPR011991">
    <property type="entry name" value="ArsR-like_HTH"/>
</dbReference>
<accession>A0A5N5W0H4</accession>
<dbReference type="PANTHER" id="PTHR33204:SF29">
    <property type="entry name" value="TRANSCRIPTIONAL REGULATOR"/>
    <property type="match status" value="1"/>
</dbReference>
<keyword evidence="3" id="KW-0804">Transcription</keyword>
<gene>
    <name evidence="5" type="ORF">FRZ00_31175</name>
</gene>
<keyword evidence="1" id="KW-0805">Transcription regulation</keyword>
<evidence type="ECO:0000259" key="4">
    <source>
        <dbReference type="PROSITE" id="PS51118"/>
    </source>
</evidence>
<protein>
    <submittedName>
        <fullName evidence="5">Helix-turn-helix transcriptional regulator</fullName>
    </submittedName>
</protein>
<dbReference type="InterPro" id="IPR002577">
    <property type="entry name" value="HTH_HxlR"/>
</dbReference>
<dbReference type="SUPFAM" id="SSF46785">
    <property type="entry name" value="Winged helix' DNA-binding domain"/>
    <property type="match status" value="1"/>
</dbReference>
<dbReference type="InterPro" id="IPR036388">
    <property type="entry name" value="WH-like_DNA-bd_sf"/>
</dbReference>
<dbReference type="RefSeq" id="WP_152265808.1">
    <property type="nucleotide sequence ID" value="NZ_VOKX01000117.1"/>
</dbReference>
<comment type="caution">
    <text evidence="5">The sequence shown here is derived from an EMBL/GenBank/DDBJ whole genome shotgun (WGS) entry which is preliminary data.</text>
</comment>
<dbReference type="OrthoDB" id="370168at2"/>
<keyword evidence="2" id="KW-0238">DNA-binding</keyword>
<dbReference type="InterPro" id="IPR036390">
    <property type="entry name" value="WH_DNA-bd_sf"/>
</dbReference>
<keyword evidence="6" id="KW-1185">Reference proteome</keyword>
<organism evidence="5 6">
    <name type="scientific">Streptomyces mobaraensis</name>
    <name type="common">Streptoverticillium mobaraense</name>
    <dbReference type="NCBI Taxonomy" id="35621"/>
    <lineage>
        <taxon>Bacteria</taxon>
        <taxon>Bacillati</taxon>
        <taxon>Actinomycetota</taxon>
        <taxon>Actinomycetes</taxon>
        <taxon>Kitasatosporales</taxon>
        <taxon>Streptomycetaceae</taxon>
        <taxon>Streptomyces</taxon>
    </lineage>
</organism>
<dbReference type="Pfam" id="PF01638">
    <property type="entry name" value="HxlR"/>
    <property type="match status" value="1"/>
</dbReference>
<evidence type="ECO:0000313" key="6">
    <source>
        <dbReference type="Proteomes" id="UP000327000"/>
    </source>
</evidence>
<evidence type="ECO:0000256" key="2">
    <source>
        <dbReference type="ARBA" id="ARBA00023125"/>
    </source>
</evidence>
<sequence length="114" mass="12911">MTKLMPYHCPIDAAMHVIEGKWKVLILWELREERRRFGALRRSLPGVSEKVLTQQLRELEADGIVRRRVHDAVPPKVDYSLTEDGHELYAALAPLGAWAVRRMLPPDASADSAA</sequence>
<dbReference type="PANTHER" id="PTHR33204">
    <property type="entry name" value="TRANSCRIPTIONAL REGULATOR, MARR FAMILY"/>
    <property type="match status" value="1"/>
</dbReference>
<feature type="domain" description="HTH hxlR-type" evidence="4">
    <location>
        <begin position="9"/>
        <end position="107"/>
    </location>
</feature>
<evidence type="ECO:0000256" key="1">
    <source>
        <dbReference type="ARBA" id="ARBA00023015"/>
    </source>
</evidence>
<proteinExistence type="predicted"/>
<evidence type="ECO:0000313" key="5">
    <source>
        <dbReference type="EMBL" id="KAB7834117.1"/>
    </source>
</evidence>
<dbReference type="GO" id="GO:0003677">
    <property type="term" value="F:DNA binding"/>
    <property type="evidence" value="ECO:0007669"/>
    <property type="project" value="UniProtKB-KW"/>
</dbReference>
<dbReference type="EMBL" id="VOKX01000117">
    <property type="protein sequence ID" value="KAB7834117.1"/>
    <property type="molecule type" value="Genomic_DNA"/>
</dbReference>
<dbReference type="Gene3D" id="1.10.10.10">
    <property type="entry name" value="Winged helix-like DNA-binding domain superfamily/Winged helix DNA-binding domain"/>
    <property type="match status" value="1"/>
</dbReference>
<reference evidence="5 6" key="1">
    <citation type="journal article" date="2019" name="Microb. Cell Fact.">
        <title>Exploring novel herbicidin analogues by transcriptional regulator overexpression and MS/MS molecular networking.</title>
        <authorList>
            <person name="Shi Y."/>
            <person name="Gu R."/>
            <person name="Li Y."/>
            <person name="Wang X."/>
            <person name="Ren W."/>
            <person name="Li X."/>
            <person name="Wang L."/>
            <person name="Xie Y."/>
            <person name="Hong B."/>
        </authorList>
    </citation>
    <scope>NUCLEOTIDE SEQUENCE [LARGE SCALE GENOMIC DNA]</scope>
    <source>
        <strain evidence="5 6">US-43</strain>
    </source>
</reference>
<dbReference type="CDD" id="cd00090">
    <property type="entry name" value="HTH_ARSR"/>
    <property type="match status" value="1"/>
</dbReference>
<dbReference type="AlphaFoldDB" id="A0A5N5W0H4"/>